<feature type="domain" description="Protein kinase" evidence="7">
    <location>
        <begin position="86"/>
        <end position="359"/>
    </location>
</feature>
<evidence type="ECO:0000256" key="2">
    <source>
        <dbReference type="ARBA" id="ARBA00022741"/>
    </source>
</evidence>
<keyword evidence="9" id="KW-1185">Reference proteome</keyword>
<dbReference type="SUPFAM" id="SSF56112">
    <property type="entry name" value="Protein kinase-like (PK-like)"/>
    <property type="match status" value="1"/>
</dbReference>
<evidence type="ECO:0000259" key="7">
    <source>
        <dbReference type="PROSITE" id="PS50011"/>
    </source>
</evidence>
<evidence type="ECO:0000256" key="3">
    <source>
        <dbReference type="ARBA" id="ARBA00022777"/>
    </source>
</evidence>
<evidence type="ECO:0000256" key="6">
    <source>
        <dbReference type="SAM" id="Phobius"/>
    </source>
</evidence>
<dbReference type="EMBL" id="QHKO01000005">
    <property type="protein sequence ID" value="RAL21649.1"/>
    <property type="molecule type" value="Genomic_DNA"/>
</dbReference>
<feature type="transmembrane region" description="Helical" evidence="6">
    <location>
        <begin position="448"/>
        <end position="473"/>
    </location>
</feature>
<sequence length="571" mass="61788">MLATRRRGHPWALDGGSSRVPGQCRSGRCGAKFFALSGGGERATLLPGEALSHTVLASGAPKESFLMTTTIKGPAAMHADTTFGKYTLIRHIATGGMAEIWLAEQRGPGGFNKELVIKRILPHLAQQGQVAEMFLDEARMVAHLTHPNIGQVFELGEFDGEYFIAMEFIDGLNLAQLHRALRERGSAIPIGYSVRIISDLLEALDYAHDFVDRDGNHVGLIHRDISPQNALISNDGVVKLVDFGVAKASLNTTKTESGAVKGKFAYMAPEQIEGTALDWRADIFSVGVLFYELLTGIKPFGEELTAVSKILSEDPPDIRTYRNDVPEALARIIARAMSKDREARFANAATMQRALQTYLRTSDEVIGTRELSIMVRQLRGLDMARPTEQLFGFEKHGVTTAGPRLTAKDTGEEPVQPRNAPGLTQASGAVEQLEMEPAEKGRSTGASVAIIGGFSLLMLGLVAAFLTAGYLFIADGDDASPVTEGAQAGEEAPQNSAAPTAWRHADGQIVAISSQPTAAIFVEGQKVGETPFQTTLRPGRYTIELRAGDKSRKAQIEINSKSSIQRFRYDL</sequence>
<dbReference type="PANTHER" id="PTHR43289:SF6">
    <property type="entry name" value="SERINE_THREONINE-PROTEIN KINASE NEKL-3"/>
    <property type="match status" value="1"/>
</dbReference>
<proteinExistence type="predicted"/>
<feature type="region of interest" description="Disordered" evidence="5">
    <location>
        <begin position="482"/>
        <end position="501"/>
    </location>
</feature>
<reference evidence="8 9" key="1">
    <citation type="submission" date="2018-05" db="EMBL/GenBank/DDBJ databases">
        <title>Lujinxingia marina gen. nov. sp. nov., a new facultative anaerobic member of the class Deltaproteobacteria, and proposal of Lujinxingaceae fam. nov.</title>
        <authorList>
            <person name="Li C.-M."/>
        </authorList>
    </citation>
    <scope>NUCLEOTIDE SEQUENCE [LARGE SCALE GENOMIC DNA]</scope>
    <source>
        <strain evidence="8 9">B210</strain>
    </source>
</reference>
<keyword evidence="1" id="KW-0808">Transferase</keyword>
<evidence type="ECO:0000313" key="8">
    <source>
        <dbReference type="EMBL" id="RAL21649.1"/>
    </source>
</evidence>
<gene>
    <name evidence="8" type="ORF">DL240_12390</name>
</gene>
<keyword evidence="3" id="KW-0418">Kinase</keyword>
<keyword evidence="6" id="KW-0812">Transmembrane</keyword>
<dbReference type="PANTHER" id="PTHR43289">
    <property type="entry name" value="MITOGEN-ACTIVATED PROTEIN KINASE KINASE KINASE 20-RELATED"/>
    <property type="match status" value="1"/>
</dbReference>
<evidence type="ECO:0000256" key="5">
    <source>
        <dbReference type="SAM" id="MobiDB-lite"/>
    </source>
</evidence>
<organism evidence="8 9">
    <name type="scientific">Lujinxingia litoralis</name>
    <dbReference type="NCBI Taxonomy" id="2211119"/>
    <lineage>
        <taxon>Bacteria</taxon>
        <taxon>Deltaproteobacteria</taxon>
        <taxon>Bradymonadales</taxon>
        <taxon>Lujinxingiaceae</taxon>
        <taxon>Lujinxingia</taxon>
    </lineage>
</organism>
<keyword evidence="6" id="KW-0472">Membrane</keyword>
<keyword evidence="6" id="KW-1133">Transmembrane helix</keyword>
<dbReference type="CDD" id="cd14014">
    <property type="entry name" value="STKc_PknB_like"/>
    <property type="match status" value="1"/>
</dbReference>
<dbReference type="GO" id="GO:0004674">
    <property type="term" value="F:protein serine/threonine kinase activity"/>
    <property type="evidence" value="ECO:0007669"/>
    <property type="project" value="TreeGrafter"/>
</dbReference>
<keyword evidence="2" id="KW-0547">Nucleotide-binding</keyword>
<dbReference type="GO" id="GO:0005524">
    <property type="term" value="F:ATP binding"/>
    <property type="evidence" value="ECO:0007669"/>
    <property type="project" value="UniProtKB-KW"/>
</dbReference>
<evidence type="ECO:0000256" key="4">
    <source>
        <dbReference type="ARBA" id="ARBA00022840"/>
    </source>
</evidence>
<dbReference type="AlphaFoldDB" id="A0A328C4I3"/>
<dbReference type="Pfam" id="PF00069">
    <property type="entry name" value="Pkinase"/>
    <property type="match status" value="1"/>
</dbReference>
<accession>A0A328C4I3</accession>
<dbReference type="Gene3D" id="3.30.200.20">
    <property type="entry name" value="Phosphorylase Kinase, domain 1"/>
    <property type="match status" value="1"/>
</dbReference>
<comment type="caution">
    <text evidence="8">The sequence shown here is derived from an EMBL/GenBank/DDBJ whole genome shotgun (WGS) entry which is preliminary data.</text>
</comment>
<feature type="region of interest" description="Disordered" evidence="5">
    <location>
        <begin position="401"/>
        <end position="425"/>
    </location>
</feature>
<dbReference type="InterPro" id="IPR000719">
    <property type="entry name" value="Prot_kinase_dom"/>
</dbReference>
<evidence type="ECO:0000256" key="1">
    <source>
        <dbReference type="ARBA" id="ARBA00022679"/>
    </source>
</evidence>
<keyword evidence="4" id="KW-0067">ATP-binding</keyword>
<dbReference type="InterPro" id="IPR011009">
    <property type="entry name" value="Kinase-like_dom_sf"/>
</dbReference>
<dbReference type="Gene3D" id="1.10.510.10">
    <property type="entry name" value="Transferase(Phosphotransferase) domain 1"/>
    <property type="match status" value="1"/>
</dbReference>
<dbReference type="Proteomes" id="UP000249169">
    <property type="component" value="Unassembled WGS sequence"/>
</dbReference>
<dbReference type="PROSITE" id="PS50011">
    <property type="entry name" value="PROTEIN_KINASE_DOM"/>
    <property type="match status" value="1"/>
</dbReference>
<protein>
    <recommendedName>
        <fullName evidence="7">Protein kinase domain-containing protein</fullName>
    </recommendedName>
</protein>
<name>A0A328C4I3_9DELT</name>
<evidence type="ECO:0000313" key="9">
    <source>
        <dbReference type="Proteomes" id="UP000249169"/>
    </source>
</evidence>